<dbReference type="OrthoDB" id="10592679at2759"/>
<reference evidence="2" key="2">
    <citation type="journal article" date="2023" name="Int. J. Mol. Sci.">
        <title>De Novo Assembly and Annotation of 11 Diverse Shrub Willow (Salix) Genomes Reveals Novel Gene Organization in Sex-Linked Regions.</title>
        <authorList>
            <person name="Hyden B."/>
            <person name="Feng K."/>
            <person name="Yates T.B."/>
            <person name="Jawdy S."/>
            <person name="Cereghino C."/>
            <person name="Smart L.B."/>
            <person name="Muchero W."/>
        </authorList>
    </citation>
    <scope>NUCLEOTIDE SEQUENCE [LARGE SCALE GENOMIC DNA]</scope>
    <source>
        <tissue evidence="2">Shoot tip</tissue>
    </source>
</reference>
<gene>
    <name evidence="2" type="ORF">OIU85_007994</name>
</gene>
<reference evidence="2" key="1">
    <citation type="submission" date="2022-11" db="EMBL/GenBank/DDBJ databases">
        <authorList>
            <person name="Hyden B.L."/>
            <person name="Feng K."/>
            <person name="Yates T."/>
            <person name="Jawdy S."/>
            <person name="Smart L.B."/>
            <person name="Muchero W."/>
        </authorList>
    </citation>
    <scope>NUCLEOTIDE SEQUENCE</scope>
    <source>
        <tissue evidence="2">Shoot tip</tissue>
    </source>
</reference>
<proteinExistence type="predicted"/>
<protein>
    <submittedName>
        <fullName evidence="2">Uncharacterized protein</fullName>
    </submittedName>
</protein>
<feature type="region of interest" description="Disordered" evidence="1">
    <location>
        <begin position="38"/>
        <end position="71"/>
    </location>
</feature>
<feature type="compositionally biased region" description="Polar residues" evidence="1">
    <location>
        <begin position="57"/>
        <end position="71"/>
    </location>
</feature>
<comment type="caution">
    <text evidence="2">The sequence shown here is derived from an EMBL/GenBank/DDBJ whole genome shotgun (WGS) entry which is preliminary data.</text>
</comment>
<name>A0A9Q0P9Y6_SALVM</name>
<evidence type="ECO:0000313" key="3">
    <source>
        <dbReference type="Proteomes" id="UP001151529"/>
    </source>
</evidence>
<evidence type="ECO:0000313" key="2">
    <source>
        <dbReference type="EMBL" id="KAJ6684358.1"/>
    </source>
</evidence>
<accession>A0A9Q0P9Y6</accession>
<evidence type="ECO:0000256" key="1">
    <source>
        <dbReference type="SAM" id="MobiDB-lite"/>
    </source>
</evidence>
<keyword evidence="3" id="KW-1185">Reference proteome</keyword>
<dbReference type="Proteomes" id="UP001151529">
    <property type="component" value="Chromosome 17"/>
</dbReference>
<sequence length="131" mass="14661">MANESCLDDSYVSPGISFSHYFPQSSSLNPVFAFTTTPSDKNLHRKGSKDESLNGHKINTSKGNSTDQEFSSLRERFLNREIIIPLKFKKKKNIPPPFSPPGEFPGADDVIDEDTNKVSNRLTIKTARNKT</sequence>
<dbReference type="AlphaFoldDB" id="A0A9Q0P9Y6"/>
<organism evidence="2 3">
    <name type="scientific">Salix viminalis</name>
    <name type="common">Common osier</name>
    <name type="synonym">Basket willow</name>
    <dbReference type="NCBI Taxonomy" id="40686"/>
    <lineage>
        <taxon>Eukaryota</taxon>
        <taxon>Viridiplantae</taxon>
        <taxon>Streptophyta</taxon>
        <taxon>Embryophyta</taxon>
        <taxon>Tracheophyta</taxon>
        <taxon>Spermatophyta</taxon>
        <taxon>Magnoliopsida</taxon>
        <taxon>eudicotyledons</taxon>
        <taxon>Gunneridae</taxon>
        <taxon>Pentapetalae</taxon>
        <taxon>rosids</taxon>
        <taxon>fabids</taxon>
        <taxon>Malpighiales</taxon>
        <taxon>Salicaceae</taxon>
        <taxon>Saliceae</taxon>
        <taxon>Salix</taxon>
    </lineage>
</organism>
<dbReference type="EMBL" id="JAPFFL010000013">
    <property type="protein sequence ID" value="KAJ6684358.1"/>
    <property type="molecule type" value="Genomic_DNA"/>
</dbReference>